<comment type="caution">
    <text evidence="15">The sequence shown here is derived from an EMBL/GenBank/DDBJ whole genome shotgun (WGS) entry which is preliminary data.</text>
</comment>
<dbReference type="EC" id="4.2.1.33" evidence="13"/>
<dbReference type="InterPro" id="IPR033941">
    <property type="entry name" value="IPMI_cat"/>
</dbReference>
<feature type="binding site" evidence="13">
    <location>
        <position position="351"/>
    </location>
    <ligand>
        <name>[4Fe-4S] cluster</name>
        <dbReference type="ChEBI" id="CHEBI:49883"/>
    </ligand>
</feature>
<organism evidence="15 16">
    <name type="scientific">Candidatus Thiodiazotropha endolucinida</name>
    <dbReference type="NCBI Taxonomy" id="1655433"/>
    <lineage>
        <taxon>Bacteria</taxon>
        <taxon>Pseudomonadati</taxon>
        <taxon>Pseudomonadota</taxon>
        <taxon>Gammaproteobacteria</taxon>
        <taxon>Chromatiales</taxon>
        <taxon>Sedimenticolaceae</taxon>
        <taxon>Candidatus Thiodiazotropha</taxon>
    </lineage>
</organism>
<protein>
    <recommendedName>
        <fullName evidence="13">3-isopropylmalate dehydratase large subunit</fullName>
        <ecNumber evidence="13">4.2.1.33</ecNumber>
    </recommendedName>
    <alternativeName>
        <fullName evidence="13">Alpha-IPM isomerase</fullName>
        <shortName evidence="13">IPMI</shortName>
    </alternativeName>
    <alternativeName>
        <fullName evidence="13">Isopropylmalate isomerase</fullName>
    </alternativeName>
</protein>
<comment type="pathway">
    <text evidence="3 13">Amino-acid biosynthesis; L-leucine biosynthesis; L-leucine from 3-methyl-2-oxobutanoate: step 2/4.</text>
</comment>
<evidence type="ECO:0000256" key="4">
    <source>
        <dbReference type="ARBA" id="ARBA00011271"/>
    </source>
</evidence>
<feature type="binding site" evidence="13">
    <location>
        <position position="415"/>
    </location>
    <ligand>
        <name>[4Fe-4S] cluster</name>
        <dbReference type="ChEBI" id="CHEBI:49883"/>
    </ligand>
</feature>
<dbReference type="NCBIfam" id="NF009116">
    <property type="entry name" value="PRK12466.1"/>
    <property type="match status" value="1"/>
</dbReference>
<dbReference type="GO" id="GO:0003861">
    <property type="term" value="F:3-isopropylmalate dehydratase activity"/>
    <property type="evidence" value="ECO:0007669"/>
    <property type="project" value="UniProtKB-UniRule"/>
</dbReference>
<evidence type="ECO:0000256" key="8">
    <source>
        <dbReference type="ARBA" id="ARBA00022723"/>
    </source>
</evidence>
<sequence>MSAKTLYDKLWDSHVVRTEEDGTSLIYIDRHLVHEVTSPQAFEGLRLAGRKPWRVEANLATPDHNVPTTPRQGGVEAIQDPISRTQVETLDTNCEDFGITEFKMLDPRQGIVHVVGPEQGATLPGMTVVCGDSHTSTHGAIGALAHGIGTSEVEHVLATQCLIQKKSKAMRILVEGKTAPGVTAKDIVLAIIGRIGTAGGTGYAIEFAGSAIEGLSIEGRLTLCNMAIEAGARAGFVAVDDKTIDYVKGRPYAPSGETWEKAVAYWRTLHSDEGAEFHRVVTLDAALIKPQVTWGTSPEMVVAVDQVVPDPANESDSVKAEGMQRALDYMGLEAGTPITKIPLDKVFIGSCTNSRIEDLRAAAAIAKGHKVADNIKLALVVPGSGLVKAQAEQEGLDQIFIDAGFEWREPGCSMCLAMNADRLLSGERCASTSNRNFEGRQGQGGRTHLVSPAMAAAAAVAGRFIDLDDLNIR</sequence>
<evidence type="ECO:0000256" key="1">
    <source>
        <dbReference type="ARBA" id="ARBA00000491"/>
    </source>
</evidence>
<evidence type="ECO:0000259" key="14">
    <source>
        <dbReference type="Pfam" id="PF00330"/>
    </source>
</evidence>
<dbReference type="AlphaFoldDB" id="A0A7Z0VJ98"/>
<dbReference type="InterPro" id="IPR001030">
    <property type="entry name" value="Acoase/IPM_deHydtase_lsu_aba"/>
</dbReference>
<dbReference type="Gene3D" id="3.30.499.10">
    <property type="entry name" value="Aconitase, domain 3"/>
    <property type="match status" value="2"/>
</dbReference>
<keyword evidence="6 13" id="KW-0004">4Fe-4S</keyword>
<dbReference type="GO" id="GO:0051539">
    <property type="term" value="F:4 iron, 4 sulfur cluster binding"/>
    <property type="evidence" value="ECO:0007669"/>
    <property type="project" value="UniProtKB-KW"/>
</dbReference>
<keyword evidence="9 13" id="KW-0408">Iron</keyword>
<dbReference type="CDD" id="cd01583">
    <property type="entry name" value="IPMI"/>
    <property type="match status" value="1"/>
</dbReference>
<comment type="similarity">
    <text evidence="13">Belongs to the aconitase/IPM isomerase family. LeuC type 1 subfamily.</text>
</comment>
<dbReference type="HAMAP" id="MF_01026">
    <property type="entry name" value="LeuC_type1"/>
    <property type="match status" value="1"/>
</dbReference>
<dbReference type="PROSITE" id="PS00450">
    <property type="entry name" value="ACONITASE_1"/>
    <property type="match status" value="1"/>
</dbReference>
<keyword evidence="8 13" id="KW-0479">Metal-binding</keyword>
<dbReference type="Pfam" id="PF00330">
    <property type="entry name" value="Aconitase"/>
    <property type="match status" value="1"/>
</dbReference>
<dbReference type="InterPro" id="IPR050067">
    <property type="entry name" value="IPM_dehydratase_rel_enz"/>
</dbReference>
<dbReference type="RefSeq" id="WP_069126809.1">
    <property type="nucleotide sequence ID" value="NZ_MARB01000019.1"/>
</dbReference>
<dbReference type="PANTHER" id="PTHR43822">
    <property type="entry name" value="HOMOACONITASE, MITOCHONDRIAL-RELATED"/>
    <property type="match status" value="1"/>
</dbReference>
<evidence type="ECO:0000313" key="16">
    <source>
        <dbReference type="Proteomes" id="UP000094769"/>
    </source>
</evidence>
<feature type="binding site" evidence="13">
    <location>
        <position position="412"/>
    </location>
    <ligand>
        <name>[4Fe-4S] cluster</name>
        <dbReference type="ChEBI" id="CHEBI:49883"/>
    </ligand>
</feature>
<evidence type="ECO:0000256" key="9">
    <source>
        <dbReference type="ARBA" id="ARBA00023004"/>
    </source>
</evidence>
<evidence type="ECO:0000256" key="5">
    <source>
        <dbReference type="ARBA" id="ARBA00022430"/>
    </source>
</evidence>
<dbReference type="PROSITE" id="PS01244">
    <property type="entry name" value="ACONITASE_2"/>
    <property type="match status" value="1"/>
</dbReference>
<dbReference type="SUPFAM" id="SSF53732">
    <property type="entry name" value="Aconitase iron-sulfur domain"/>
    <property type="match status" value="1"/>
</dbReference>
<dbReference type="Proteomes" id="UP000094769">
    <property type="component" value="Unassembled WGS sequence"/>
</dbReference>
<dbReference type="UniPathway" id="UPA00048">
    <property type="reaction ID" value="UER00071"/>
</dbReference>
<reference evidence="15 16" key="1">
    <citation type="submission" date="2016-06" db="EMBL/GenBank/DDBJ databases">
        <title>Genome sequence of endosymbiont of Candidatus Endolucinida thiodiazotropha.</title>
        <authorList>
            <person name="Poehlein A."/>
            <person name="Koenig S."/>
            <person name="Heiden S.E."/>
            <person name="Thuermer A."/>
            <person name="Voget S."/>
            <person name="Daniel R."/>
            <person name="Markert S."/>
            <person name="Gros O."/>
            <person name="Schweder T."/>
        </authorList>
    </citation>
    <scope>NUCLEOTIDE SEQUENCE [LARGE SCALE GENOMIC DNA]</scope>
    <source>
        <strain evidence="15 16">COS</strain>
    </source>
</reference>
<evidence type="ECO:0000256" key="2">
    <source>
        <dbReference type="ARBA" id="ARBA00002695"/>
    </source>
</evidence>
<dbReference type="OrthoDB" id="9802769at2"/>
<dbReference type="InterPro" id="IPR004430">
    <property type="entry name" value="3-IsopropMal_deHydase_lsu"/>
</dbReference>
<dbReference type="NCBIfam" id="TIGR00170">
    <property type="entry name" value="leuC"/>
    <property type="match status" value="1"/>
</dbReference>
<dbReference type="EMBL" id="MARB01000019">
    <property type="protein sequence ID" value="ODJ86657.1"/>
    <property type="molecule type" value="Genomic_DNA"/>
</dbReference>
<evidence type="ECO:0000256" key="7">
    <source>
        <dbReference type="ARBA" id="ARBA00022605"/>
    </source>
</evidence>
<dbReference type="PRINTS" id="PR00415">
    <property type="entry name" value="ACONITASE"/>
</dbReference>
<evidence type="ECO:0000256" key="6">
    <source>
        <dbReference type="ARBA" id="ARBA00022485"/>
    </source>
</evidence>
<evidence type="ECO:0000256" key="12">
    <source>
        <dbReference type="ARBA" id="ARBA00023304"/>
    </source>
</evidence>
<dbReference type="InterPro" id="IPR015931">
    <property type="entry name" value="Acnase/IPM_dHydase_lsu_aba_1/3"/>
</dbReference>
<dbReference type="NCBIfam" id="NF004016">
    <property type="entry name" value="PRK05478.1"/>
    <property type="match status" value="1"/>
</dbReference>
<comment type="function">
    <text evidence="2 13">Catalyzes the isomerization between 2-isopropylmalate and 3-isopropylmalate, via the formation of 2-isopropylmaleate.</text>
</comment>
<accession>A0A7Z0VJ98</accession>
<evidence type="ECO:0000313" key="15">
    <source>
        <dbReference type="EMBL" id="ODJ86657.1"/>
    </source>
</evidence>
<keyword evidence="12 13" id="KW-0100">Branched-chain amino acid biosynthesis</keyword>
<comment type="catalytic activity">
    <reaction evidence="1 13">
        <text>(2R,3S)-3-isopropylmalate = (2S)-2-isopropylmalate</text>
        <dbReference type="Rhea" id="RHEA:32287"/>
        <dbReference type="ChEBI" id="CHEBI:1178"/>
        <dbReference type="ChEBI" id="CHEBI:35121"/>
        <dbReference type="EC" id="4.2.1.33"/>
    </reaction>
</comment>
<dbReference type="FunFam" id="3.30.499.10:FF:000007">
    <property type="entry name" value="3-isopropylmalate dehydratase large subunit"/>
    <property type="match status" value="1"/>
</dbReference>
<evidence type="ECO:0000256" key="11">
    <source>
        <dbReference type="ARBA" id="ARBA00023239"/>
    </source>
</evidence>
<dbReference type="InterPro" id="IPR018136">
    <property type="entry name" value="Aconitase_4Fe-4S_BS"/>
</dbReference>
<comment type="subunit">
    <text evidence="4 13">Heterodimer of LeuC and LeuD.</text>
</comment>
<evidence type="ECO:0000256" key="3">
    <source>
        <dbReference type="ARBA" id="ARBA00004729"/>
    </source>
</evidence>
<keyword evidence="5 13" id="KW-0432">Leucine biosynthesis</keyword>
<keyword evidence="7 13" id="KW-0028">Amino-acid biosynthesis</keyword>
<keyword evidence="10 13" id="KW-0411">Iron-sulfur</keyword>
<name>A0A7Z0VJ98_9GAMM</name>
<dbReference type="GO" id="GO:0009098">
    <property type="term" value="P:L-leucine biosynthetic process"/>
    <property type="evidence" value="ECO:0007669"/>
    <property type="project" value="UniProtKB-UniRule"/>
</dbReference>
<dbReference type="PANTHER" id="PTHR43822:SF9">
    <property type="entry name" value="3-ISOPROPYLMALATE DEHYDRATASE"/>
    <property type="match status" value="1"/>
</dbReference>
<evidence type="ECO:0000256" key="13">
    <source>
        <dbReference type="HAMAP-Rule" id="MF_01026"/>
    </source>
</evidence>
<evidence type="ECO:0000256" key="10">
    <source>
        <dbReference type="ARBA" id="ARBA00023014"/>
    </source>
</evidence>
<dbReference type="GO" id="GO:0046872">
    <property type="term" value="F:metal ion binding"/>
    <property type="evidence" value="ECO:0007669"/>
    <property type="project" value="UniProtKB-KW"/>
</dbReference>
<feature type="domain" description="Aconitase/3-isopropylmalate dehydratase large subunit alpha/beta/alpha" evidence="14">
    <location>
        <begin position="8"/>
        <end position="462"/>
    </location>
</feature>
<gene>
    <name evidence="13 15" type="primary">leuC</name>
    <name evidence="15" type="ORF">CODIS_31400</name>
</gene>
<proteinExistence type="inferred from homology"/>
<comment type="cofactor">
    <cofactor evidence="13">
        <name>[4Fe-4S] cluster</name>
        <dbReference type="ChEBI" id="CHEBI:49883"/>
    </cofactor>
    <text evidence="13">Binds 1 [4Fe-4S] cluster per subunit.</text>
</comment>
<dbReference type="InterPro" id="IPR036008">
    <property type="entry name" value="Aconitase_4Fe-4S_dom"/>
</dbReference>
<keyword evidence="16" id="KW-1185">Reference proteome</keyword>
<keyword evidence="11 13" id="KW-0456">Lyase</keyword>